<evidence type="ECO:0000259" key="1">
    <source>
        <dbReference type="PROSITE" id="PS51340"/>
    </source>
</evidence>
<dbReference type="PROSITE" id="PS51340">
    <property type="entry name" value="MOSC"/>
    <property type="match status" value="1"/>
</dbReference>
<proteinExistence type="predicted"/>
<dbReference type="GO" id="GO:0030151">
    <property type="term" value="F:molybdenum ion binding"/>
    <property type="evidence" value="ECO:0007669"/>
    <property type="project" value="InterPro"/>
</dbReference>
<dbReference type="Pfam" id="PF03473">
    <property type="entry name" value="MOSC"/>
    <property type="match status" value="1"/>
</dbReference>
<dbReference type="InterPro" id="IPR011037">
    <property type="entry name" value="Pyrv_Knase-like_insert_dom_sf"/>
</dbReference>
<organism evidence="2 3">
    <name type="scientific">Actinocatenispora rupis</name>
    <dbReference type="NCBI Taxonomy" id="519421"/>
    <lineage>
        <taxon>Bacteria</taxon>
        <taxon>Bacillati</taxon>
        <taxon>Actinomycetota</taxon>
        <taxon>Actinomycetes</taxon>
        <taxon>Micromonosporales</taxon>
        <taxon>Micromonosporaceae</taxon>
        <taxon>Actinocatenispora</taxon>
    </lineage>
</organism>
<sequence>MHVLSVNVGRARPTAHSDVGVTGIDKRAVTGPVAVRAPGPRGEGASGLVGDRVCDLRNHGGDEQAVYAYAREDLDDWQRRLGRQLGNGSFGENLTTTGGSVTDAVVGERWHLGPDLVLEVCTTRFPCRTFAGWLGEQGWMRTYTQRAVPGAYLRVVAPGEVSPGDEIVVRDRPDHGVTVGVVFRALTLEPDLLPRLVDVDALDERARDRARRRVTPADR</sequence>
<dbReference type="EMBL" id="BOMB01000048">
    <property type="protein sequence ID" value="GID15847.1"/>
    <property type="molecule type" value="Genomic_DNA"/>
</dbReference>
<comment type="caution">
    <text evidence="2">The sequence shown here is derived from an EMBL/GenBank/DDBJ whole genome shotgun (WGS) entry which is preliminary data.</text>
</comment>
<evidence type="ECO:0000313" key="2">
    <source>
        <dbReference type="EMBL" id="GID15847.1"/>
    </source>
</evidence>
<dbReference type="PANTHER" id="PTHR30212:SF2">
    <property type="entry name" value="PROTEIN YIIM"/>
    <property type="match status" value="1"/>
</dbReference>
<dbReference type="GO" id="GO:0030170">
    <property type="term" value="F:pyridoxal phosphate binding"/>
    <property type="evidence" value="ECO:0007669"/>
    <property type="project" value="InterPro"/>
</dbReference>
<evidence type="ECO:0000313" key="3">
    <source>
        <dbReference type="Proteomes" id="UP000612808"/>
    </source>
</evidence>
<protein>
    <submittedName>
        <fullName evidence="2">Sulfurase</fullName>
    </submittedName>
</protein>
<dbReference type="InterPro" id="IPR005302">
    <property type="entry name" value="MoCF_Sase_C"/>
</dbReference>
<reference evidence="2" key="1">
    <citation type="submission" date="2021-01" db="EMBL/GenBank/DDBJ databases">
        <title>Whole genome shotgun sequence of Actinocatenispora rupis NBRC 107355.</title>
        <authorList>
            <person name="Komaki H."/>
            <person name="Tamura T."/>
        </authorList>
    </citation>
    <scope>NUCLEOTIDE SEQUENCE</scope>
    <source>
        <strain evidence="2">NBRC 107355</strain>
    </source>
</reference>
<dbReference type="Gene3D" id="2.40.33.20">
    <property type="entry name" value="PK beta-barrel domain-like"/>
    <property type="match status" value="1"/>
</dbReference>
<dbReference type="AlphaFoldDB" id="A0A8J3NG01"/>
<name>A0A8J3NG01_9ACTN</name>
<dbReference type="SUPFAM" id="SSF50800">
    <property type="entry name" value="PK beta-barrel domain-like"/>
    <property type="match status" value="1"/>
</dbReference>
<accession>A0A8J3NG01</accession>
<feature type="domain" description="MOSC" evidence="1">
    <location>
        <begin position="35"/>
        <end position="170"/>
    </location>
</feature>
<keyword evidence="3" id="KW-1185">Reference proteome</keyword>
<dbReference type="Proteomes" id="UP000612808">
    <property type="component" value="Unassembled WGS sequence"/>
</dbReference>
<dbReference type="PANTHER" id="PTHR30212">
    <property type="entry name" value="PROTEIN YIIM"/>
    <property type="match status" value="1"/>
</dbReference>
<dbReference type="GO" id="GO:0003824">
    <property type="term" value="F:catalytic activity"/>
    <property type="evidence" value="ECO:0007669"/>
    <property type="project" value="InterPro"/>
</dbReference>
<dbReference type="RefSeq" id="WP_203664323.1">
    <property type="nucleotide sequence ID" value="NZ_BAAAZM010000015.1"/>
</dbReference>
<dbReference type="InterPro" id="IPR052353">
    <property type="entry name" value="Benzoxazolinone_Detox_Enz"/>
</dbReference>
<gene>
    <name evidence="2" type="ORF">Aru02nite_67360</name>
</gene>